<proteinExistence type="predicted"/>
<keyword evidence="1" id="KW-0472">Membrane</keyword>
<accession>X2L7W1</accession>
<feature type="non-terminal residue" evidence="2">
    <location>
        <position position="1"/>
    </location>
</feature>
<reference evidence="2" key="1">
    <citation type="submission" date="2014-01" db="EMBL/GenBank/DDBJ databases">
        <title>Distribution, genetic variability and recombination analysis of Yam mild mosaic virus in China.</title>
        <authorList>
            <person name="Zou C."/>
            <person name="Meng J."/>
            <person name="Zhang L."/>
            <person name="Yao Z."/>
            <person name="Chen B."/>
        </authorList>
    </citation>
    <scope>NUCLEOTIDE SEQUENCE</scope>
    <source>
        <strain evidence="2">GH6_NC_1</strain>
    </source>
</reference>
<dbReference type="EMBL" id="KJ125473">
    <property type="protein sequence ID" value="AHN96198.1"/>
    <property type="molecule type" value="Genomic_RNA"/>
</dbReference>
<keyword evidence="1" id="KW-0812">Transmembrane</keyword>
<organism evidence="2">
    <name type="scientific">Yam mild mosaic virus</name>
    <dbReference type="NCBI Taxonomy" id="87097"/>
    <lineage>
        <taxon>Viruses</taxon>
        <taxon>Riboviria</taxon>
        <taxon>Orthornavirae</taxon>
        <taxon>Pisuviricota</taxon>
        <taxon>Stelpaviricetes</taxon>
        <taxon>Patatavirales</taxon>
        <taxon>Potyviridae</taxon>
        <taxon>Potyvirus</taxon>
        <taxon>Potyvirus yamplacidum</taxon>
    </lineage>
</organism>
<sequence>KNLCRGVEGFMARTHIVGKVLINLSILASVRTIWKKVQRRKARNLAQCLEICHAILVRRPYKDEDWC</sequence>
<keyword evidence="1" id="KW-1133">Transmembrane helix</keyword>
<evidence type="ECO:0000313" key="2">
    <source>
        <dbReference type="EMBL" id="AHN96198.1"/>
    </source>
</evidence>
<feature type="transmembrane region" description="Helical" evidence="1">
    <location>
        <begin position="16"/>
        <end position="34"/>
    </location>
</feature>
<name>X2L7W1_9POTV</name>
<evidence type="ECO:0000256" key="1">
    <source>
        <dbReference type="SAM" id="Phobius"/>
    </source>
</evidence>
<protein>
    <submittedName>
        <fullName evidence="2">PIPO</fullName>
    </submittedName>
</protein>